<evidence type="ECO:0000313" key="1">
    <source>
        <dbReference type="EMBL" id="MBU2712745.1"/>
    </source>
</evidence>
<evidence type="ECO:0000313" key="2">
    <source>
        <dbReference type="Proteomes" id="UP000690515"/>
    </source>
</evidence>
<comment type="caution">
    <text evidence="1">The sequence shown here is derived from an EMBL/GenBank/DDBJ whole genome shotgun (WGS) entry which is preliminary data.</text>
</comment>
<reference evidence="1 2" key="1">
    <citation type="submission" date="2021-04" db="EMBL/GenBank/DDBJ databases">
        <authorList>
            <person name="Pira H."/>
            <person name="Risdian C."/>
            <person name="Wink J."/>
        </authorList>
    </citation>
    <scope>NUCLEOTIDE SEQUENCE [LARGE SCALE GENOMIC DNA]</scope>
    <source>
        <strain evidence="1 2">WH53</strain>
    </source>
</reference>
<keyword evidence="2" id="KW-1185">Reference proteome</keyword>
<organism evidence="1 2">
    <name type="scientific">Zooshikella harenae</name>
    <dbReference type="NCBI Taxonomy" id="2827238"/>
    <lineage>
        <taxon>Bacteria</taxon>
        <taxon>Pseudomonadati</taxon>
        <taxon>Pseudomonadota</taxon>
        <taxon>Gammaproteobacteria</taxon>
        <taxon>Oceanospirillales</taxon>
        <taxon>Zooshikellaceae</taxon>
        <taxon>Zooshikella</taxon>
    </lineage>
</organism>
<dbReference type="EMBL" id="JAGSOY010000047">
    <property type="protein sequence ID" value="MBU2712745.1"/>
    <property type="molecule type" value="Genomic_DNA"/>
</dbReference>
<sequence length="156" mass="17271">MALKLKHVGLFFIGCVVVPHVYATSFADKAIAVDGITIGGGPESNSEANMHSYRLSVLWDWNQDWLKKSNWLLSGYFDLSFFYWENELNHTDSLSSRGNGSTAGVSFSPIFRIKPRKPFGGWIAPFFEVGIGPSLVTHDEIVAESSSPVDLVHTFS</sequence>
<dbReference type="RefSeq" id="WP_215820972.1">
    <property type="nucleotide sequence ID" value="NZ_JAGSOY010000047.1"/>
</dbReference>
<dbReference type="Gene3D" id="2.40.160.20">
    <property type="match status" value="1"/>
</dbReference>
<dbReference type="InterPro" id="IPR018550">
    <property type="entry name" value="Lipid-A_deacylase-rel"/>
</dbReference>
<protein>
    <submittedName>
        <fullName evidence="1">Acyloxyacyl hydrolase</fullName>
    </submittedName>
</protein>
<name>A0ABS5ZFI6_9GAMM</name>
<dbReference type="Pfam" id="PF09411">
    <property type="entry name" value="PagL"/>
    <property type="match status" value="1"/>
</dbReference>
<keyword evidence="1" id="KW-0378">Hydrolase</keyword>
<gene>
    <name evidence="1" type="ORF">KCG35_16885</name>
</gene>
<dbReference type="GO" id="GO:0016787">
    <property type="term" value="F:hydrolase activity"/>
    <property type="evidence" value="ECO:0007669"/>
    <property type="project" value="UniProtKB-KW"/>
</dbReference>
<dbReference type="Proteomes" id="UP000690515">
    <property type="component" value="Unassembled WGS sequence"/>
</dbReference>
<accession>A0ABS5ZFI6</accession>
<proteinExistence type="predicted"/>